<comment type="caution">
    <text evidence="2">The sequence shown here is derived from an EMBL/GenBank/DDBJ whole genome shotgun (WGS) entry which is preliminary data.</text>
</comment>
<dbReference type="eggNOG" id="COG1846">
    <property type="taxonomic scope" value="Bacteria"/>
</dbReference>
<dbReference type="InterPro" id="IPR036390">
    <property type="entry name" value="WH_DNA-bd_sf"/>
</dbReference>
<dbReference type="Proteomes" id="UP000006755">
    <property type="component" value="Unassembled WGS sequence"/>
</dbReference>
<dbReference type="Pfam" id="PF12802">
    <property type="entry name" value="MarR_2"/>
    <property type="match status" value="1"/>
</dbReference>
<dbReference type="Gene3D" id="1.10.10.10">
    <property type="entry name" value="Winged helix-like DNA-binding domain superfamily/Winged helix DNA-binding domain"/>
    <property type="match status" value="1"/>
</dbReference>
<accession>K2ITX8</accession>
<proteinExistence type="predicted"/>
<dbReference type="PANTHER" id="PTHR33164:SF87">
    <property type="entry name" value="MULTIPLE ANTIBIOTIC RESISTANCE PROTEIN MARR"/>
    <property type="match status" value="1"/>
</dbReference>
<dbReference type="InterPro" id="IPR039422">
    <property type="entry name" value="MarR/SlyA-like"/>
</dbReference>
<dbReference type="GO" id="GO:0003700">
    <property type="term" value="F:DNA-binding transcription factor activity"/>
    <property type="evidence" value="ECO:0007669"/>
    <property type="project" value="InterPro"/>
</dbReference>
<dbReference type="EMBL" id="AMRI01000012">
    <property type="protein sequence ID" value="EKE73676.1"/>
    <property type="molecule type" value="Genomic_DNA"/>
</dbReference>
<evidence type="ECO:0000259" key="1">
    <source>
        <dbReference type="PROSITE" id="PS50995"/>
    </source>
</evidence>
<dbReference type="GO" id="GO:0006950">
    <property type="term" value="P:response to stress"/>
    <property type="evidence" value="ECO:0007669"/>
    <property type="project" value="TreeGrafter"/>
</dbReference>
<dbReference type="InterPro" id="IPR000835">
    <property type="entry name" value="HTH_MarR-typ"/>
</dbReference>
<name>K2ITX8_9GAMM</name>
<evidence type="ECO:0000313" key="2">
    <source>
        <dbReference type="EMBL" id="EKE73676.1"/>
    </source>
</evidence>
<organism evidence="2 3">
    <name type="scientific">Gallaecimonas xiamenensis 3-C-1</name>
    <dbReference type="NCBI Taxonomy" id="745411"/>
    <lineage>
        <taxon>Bacteria</taxon>
        <taxon>Pseudomonadati</taxon>
        <taxon>Pseudomonadota</taxon>
        <taxon>Gammaproteobacteria</taxon>
        <taxon>Enterobacterales</taxon>
        <taxon>Gallaecimonadaceae</taxon>
        <taxon>Gallaecimonas</taxon>
    </lineage>
</organism>
<feature type="domain" description="HTH marR-type" evidence="1">
    <location>
        <begin position="18"/>
        <end position="152"/>
    </location>
</feature>
<dbReference type="PANTHER" id="PTHR33164">
    <property type="entry name" value="TRANSCRIPTIONAL REGULATOR, MARR FAMILY"/>
    <property type="match status" value="1"/>
</dbReference>
<dbReference type="STRING" id="745411.B3C1_09772"/>
<dbReference type="SUPFAM" id="SSF46785">
    <property type="entry name" value="Winged helix' DNA-binding domain"/>
    <property type="match status" value="1"/>
</dbReference>
<evidence type="ECO:0000313" key="3">
    <source>
        <dbReference type="Proteomes" id="UP000006755"/>
    </source>
</evidence>
<dbReference type="PROSITE" id="PS50995">
    <property type="entry name" value="HTH_MARR_2"/>
    <property type="match status" value="1"/>
</dbReference>
<sequence>MVRARTPTCQHEETVDPVGDLGWLLVTARNQLMRKVDKVLAPLDLTTAQYGVVASLAKGRADTPAQLCDLLDYDRGAMTRLLDRVEAKGLILRLPNEADRRCVTLKLTDKGLALYPQVQPLIRSVYLSALGCFDEAEAEAKQLATLLCRLIANLD</sequence>
<dbReference type="InterPro" id="IPR036388">
    <property type="entry name" value="WH-like_DNA-bd_sf"/>
</dbReference>
<dbReference type="PRINTS" id="PR00598">
    <property type="entry name" value="HTHMARR"/>
</dbReference>
<dbReference type="RefSeq" id="WP_008484543.1">
    <property type="nucleotide sequence ID" value="NZ_AMRI01000012.1"/>
</dbReference>
<dbReference type="OrthoDB" id="32523at2"/>
<keyword evidence="3" id="KW-1185">Reference proteome</keyword>
<dbReference type="AlphaFoldDB" id="K2ITX8"/>
<dbReference type="SMART" id="SM00347">
    <property type="entry name" value="HTH_MARR"/>
    <property type="match status" value="1"/>
</dbReference>
<gene>
    <name evidence="2" type="ORF">B3C1_09772</name>
</gene>
<protein>
    <submittedName>
        <fullName evidence="2">Transcription regulator protein</fullName>
    </submittedName>
</protein>
<reference evidence="2 3" key="1">
    <citation type="journal article" date="2012" name="J. Bacteriol.">
        <title>Genome Sequence of Gallaecimonas xiamenensis Type Strain 3-C-1.</title>
        <authorList>
            <person name="Lai Q."/>
            <person name="Wang L."/>
            <person name="Wang W."/>
            <person name="Shao Z."/>
        </authorList>
    </citation>
    <scope>NUCLEOTIDE SEQUENCE [LARGE SCALE GENOMIC DNA]</scope>
    <source>
        <strain evidence="2 3">3-C-1</strain>
    </source>
</reference>